<keyword evidence="6 7" id="KW-0949">S-adenosyl-L-methionine</keyword>
<feature type="domain" description="RNase L inhibitor RLI-like possible metal-binding" evidence="10">
    <location>
        <begin position="43"/>
        <end position="76"/>
    </location>
</feature>
<evidence type="ECO:0000256" key="4">
    <source>
        <dbReference type="ARBA" id="ARBA00022552"/>
    </source>
</evidence>
<feature type="binding site" evidence="7">
    <location>
        <position position="104"/>
    </location>
    <ligand>
        <name>S-adenosyl-L-methionine</name>
        <dbReference type="ChEBI" id="CHEBI:59789"/>
    </ligand>
</feature>
<evidence type="ECO:0000256" key="8">
    <source>
        <dbReference type="SAM" id="Coils"/>
    </source>
</evidence>
<dbReference type="InterPro" id="IPR007177">
    <property type="entry name" value="Tsr3_C"/>
</dbReference>
<evidence type="ECO:0000256" key="5">
    <source>
        <dbReference type="ARBA" id="ARBA00022679"/>
    </source>
</evidence>
<keyword evidence="8" id="KW-0175">Coiled coil</keyword>
<evidence type="ECO:0000313" key="11">
    <source>
        <dbReference type="EMBL" id="SAI84102.1"/>
    </source>
</evidence>
<evidence type="ECO:0000256" key="1">
    <source>
        <dbReference type="ARBA" id="ARBA00014114"/>
    </source>
</evidence>
<organism evidence="11 12">
    <name type="scientific">Saccharolobus solfataricus</name>
    <name type="common">Sulfolobus solfataricus</name>
    <dbReference type="NCBI Taxonomy" id="2287"/>
    <lineage>
        <taxon>Archaea</taxon>
        <taxon>Thermoproteota</taxon>
        <taxon>Thermoprotei</taxon>
        <taxon>Sulfolobales</taxon>
        <taxon>Sulfolobaceae</taxon>
        <taxon>Saccharolobus</taxon>
    </lineage>
</organism>
<dbReference type="EMBL" id="LT549890">
    <property type="protein sequence ID" value="SAI84102.1"/>
    <property type="molecule type" value="Genomic_DNA"/>
</dbReference>
<evidence type="ECO:0000256" key="7">
    <source>
        <dbReference type="HAMAP-Rule" id="MF_01116"/>
    </source>
</evidence>
<comment type="catalytic activity">
    <reaction evidence="7">
        <text>an N(1)-methylpseudouridine in rRNA + S-adenosyl-L-methionine = N(1)-methyl-N(3)-[(3S)-3-amino-3-carboxypropyl]pseudouridine in rRNA + S-methyl-5'-thioadenosine + H(+)</text>
        <dbReference type="Rhea" id="RHEA:63296"/>
        <dbReference type="Rhea" id="RHEA-COMP:11634"/>
        <dbReference type="Rhea" id="RHEA-COMP:16310"/>
        <dbReference type="ChEBI" id="CHEBI:15378"/>
        <dbReference type="ChEBI" id="CHEBI:17509"/>
        <dbReference type="ChEBI" id="CHEBI:59789"/>
        <dbReference type="ChEBI" id="CHEBI:74890"/>
        <dbReference type="ChEBI" id="CHEBI:146234"/>
        <dbReference type="EC" id="2.5.1.157"/>
    </reaction>
</comment>
<dbReference type="AlphaFoldDB" id="A0A157SYB6"/>
<keyword evidence="3 7" id="KW-0690">Ribosome biogenesis</keyword>
<dbReference type="NCBIfam" id="NF002621">
    <property type="entry name" value="PRK02287.1"/>
    <property type="match status" value="1"/>
</dbReference>
<dbReference type="InterPro" id="IPR022968">
    <property type="entry name" value="Tsr3-like"/>
</dbReference>
<name>A0A157SYB6_SACSO</name>
<dbReference type="PANTHER" id="PTHR20426:SF0">
    <property type="entry name" value="18S RRNA AMINOCARBOXYPROPYLTRANSFERASE"/>
    <property type="match status" value="1"/>
</dbReference>
<protein>
    <recommendedName>
        <fullName evidence="1 7">16S rRNA aminocarboxypropyltransferase</fullName>
        <ecNumber evidence="7">2.5.1.157</ecNumber>
    </recommendedName>
</protein>
<comment type="subcellular location">
    <subcellularLocation>
        <location evidence="7">Cytoplasm</location>
    </subcellularLocation>
</comment>
<feature type="domain" description="16S/18S rRNA aminocarboxypropyltransferase Tsr3 C-terminal" evidence="9">
    <location>
        <begin position="78"/>
        <end position="201"/>
    </location>
</feature>
<dbReference type="EC" id="2.5.1.157" evidence="7"/>
<feature type="binding site" evidence="7">
    <location>
        <position position="59"/>
    </location>
    <ligand>
        <name>S-adenosyl-L-methionine</name>
        <dbReference type="ChEBI" id="CHEBI:59789"/>
    </ligand>
</feature>
<dbReference type="GO" id="GO:0106388">
    <property type="term" value="F:rRNA small subunit aminocarboxypropyltransferase activity"/>
    <property type="evidence" value="ECO:0007669"/>
    <property type="project" value="UniProtKB-EC"/>
</dbReference>
<evidence type="ECO:0000256" key="3">
    <source>
        <dbReference type="ARBA" id="ARBA00022517"/>
    </source>
</evidence>
<dbReference type="GO" id="GO:0005737">
    <property type="term" value="C:cytoplasm"/>
    <property type="evidence" value="ECO:0007669"/>
    <property type="project" value="UniProtKB-SubCell"/>
</dbReference>
<dbReference type="GO" id="GO:1904047">
    <property type="term" value="F:S-adenosyl-L-methionine binding"/>
    <property type="evidence" value="ECO:0007669"/>
    <property type="project" value="UniProtKB-UniRule"/>
</dbReference>
<evidence type="ECO:0000256" key="6">
    <source>
        <dbReference type="ARBA" id="ARBA00022691"/>
    </source>
</evidence>
<dbReference type="Proteomes" id="UP000076770">
    <property type="component" value="Chromosome i"/>
</dbReference>
<sequence>MKPKPLKCITSHHYIIKFYDKSNLRTSLYLLIFKEHKDYREQMKVYIIDYHKDDPKRCTGKKLVKLKIAEFTRVGKGVVLDPFAQITLSNKDKDIVRRIGITIVDTSWNNTSQSEFKNIRGEHRRIPILFAGNPIHYGIAYKLSSIEALIATLYIVDEVEEAIKLSNVVKWGHTFIELNKELLEAYKNKTEEDIKKIEREIIEKILEK</sequence>
<dbReference type="InterPro" id="IPR007209">
    <property type="entry name" value="RNaseL-inhib-like_metal-bd_dom"/>
</dbReference>
<evidence type="ECO:0000256" key="2">
    <source>
        <dbReference type="ARBA" id="ARBA00022490"/>
    </source>
</evidence>
<dbReference type="HAMAP" id="MF_01116">
    <property type="entry name" value="TSR3"/>
    <property type="match status" value="1"/>
</dbReference>
<dbReference type="PANTHER" id="PTHR20426">
    <property type="entry name" value="RIBOSOME BIOGENESIS PROTEIN TSR3 HOMOLOG"/>
    <property type="match status" value="1"/>
</dbReference>
<proteinExistence type="inferred from homology"/>
<keyword evidence="4 7" id="KW-0698">rRNA processing</keyword>
<evidence type="ECO:0000259" key="10">
    <source>
        <dbReference type="Pfam" id="PF04068"/>
    </source>
</evidence>
<gene>
    <name evidence="11" type="ORF">SSOP1_0547</name>
</gene>
<feature type="binding site" evidence="7">
    <location>
        <position position="141"/>
    </location>
    <ligand>
        <name>S-adenosyl-L-methionine</name>
        <dbReference type="ChEBI" id="CHEBI:59789"/>
    </ligand>
</feature>
<dbReference type="Pfam" id="PF04068">
    <property type="entry name" value="Fer4_RLI"/>
    <property type="match status" value="1"/>
</dbReference>
<comment type="similarity">
    <text evidence="7">Belongs to the TDD superfamily. TSR3 family.</text>
</comment>
<comment type="function">
    <text evidence="7">Aminocarboxypropyltransferase that catalyzes the aminocarboxypropyl transfer on pseudouridine corresponding to position 914 in M.jannaschii 16S rRNA. It constitutes the last step in biosynthesis of the hypermodified N1-methyl-N3-(3-amino-3-carboxypropyl) pseudouridine (m1acp3-Psi).</text>
</comment>
<dbReference type="PATRIC" id="fig|2287.9.peg.561"/>
<dbReference type="Pfam" id="PF04034">
    <property type="entry name" value="Ribo_biogen_C"/>
    <property type="match status" value="1"/>
</dbReference>
<evidence type="ECO:0000259" key="9">
    <source>
        <dbReference type="Pfam" id="PF04034"/>
    </source>
</evidence>
<reference evidence="12" key="1">
    <citation type="submission" date="2016-04" db="EMBL/GenBank/DDBJ databases">
        <authorList>
            <person name="Shah S.A."/>
            <person name="Garrett R.A."/>
        </authorList>
    </citation>
    <scope>NUCLEOTIDE SEQUENCE [LARGE SCALE GENOMIC DNA]</scope>
    <source>
        <strain evidence="12">ATCC 35091 / DSM 1616 / JCM 8930 / NBRC 15331 / P1</strain>
    </source>
</reference>
<feature type="binding site" evidence="7">
    <location>
        <position position="145"/>
    </location>
    <ligand>
        <name>S-adenosyl-L-methionine</name>
        <dbReference type="ChEBI" id="CHEBI:59789"/>
    </ligand>
</feature>
<feature type="binding site" evidence="7">
    <location>
        <position position="126"/>
    </location>
    <ligand>
        <name>S-adenosyl-L-methionine</name>
        <dbReference type="ChEBI" id="CHEBI:59789"/>
    </ligand>
</feature>
<keyword evidence="5 7" id="KW-0808">Transferase</keyword>
<accession>A0A157SYB6</accession>
<dbReference type="SMR" id="A0A157SYB6"/>
<dbReference type="GO" id="GO:0000455">
    <property type="term" value="P:enzyme-directed rRNA pseudouridine synthesis"/>
    <property type="evidence" value="ECO:0007669"/>
    <property type="project" value="UniProtKB-UniRule"/>
</dbReference>
<evidence type="ECO:0000313" key="12">
    <source>
        <dbReference type="Proteomes" id="UP000076770"/>
    </source>
</evidence>
<keyword evidence="2 7" id="KW-0963">Cytoplasm</keyword>
<feature type="coiled-coil region" evidence="8">
    <location>
        <begin position="180"/>
        <end position="207"/>
    </location>
</feature>